<evidence type="ECO:0000313" key="1">
    <source>
        <dbReference type="EMBL" id="RYC75072.1"/>
    </source>
</evidence>
<reference evidence="1 2" key="1">
    <citation type="journal article" date="2018" name="bioRxiv">
        <title>Evidence of independent acquisition and adaption of ultra-small bacteria to human hosts across the highly diverse yet reduced genomes of the phylum Saccharibacteria.</title>
        <authorList>
            <person name="McLean J.S."/>
            <person name="Bor B."/>
            <person name="To T.T."/>
            <person name="Liu Q."/>
            <person name="Kearns K.A."/>
            <person name="Solden L.M."/>
            <person name="Wrighton K.C."/>
            <person name="He X."/>
            <person name="Shi W."/>
        </authorList>
    </citation>
    <scope>NUCLEOTIDE SEQUENCE [LARGE SCALE GENOMIC DNA]</scope>
    <source>
        <strain evidence="1 2">TM7_G3_2_Rum_HOT_351B</strain>
    </source>
</reference>
<proteinExistence type="predicted"/>
<dbReference type="EMBL" id="PRLM01000001">
    <property type="protein sequence ID" value="RYC75072.1"/>
    <property type="molecule type" value="Genomic_DNA"/>
</dbReference>
<dbReference type="Proteomes" id="UP001191019">
    <property type="component" value="Unassembled WGS sequence"/>
</dbReference>
<reference evidence="1 2" key="2">
    <citation type="journal article" date="2020" name="Cell Rep.">
        <title>Acquisition and Adaptation of Ultra-small Parasitic Reduced Genome Bacteria to Mammalian Hosts.</title>
        <authorList>
            <person name="McLean J.S."/>
            <person name="Bor B."/>
            <person name="Kerns K.A."/>
            <person name="Liu Q."/>
            <person name="To T.T."/>
            <person name="Solden L."/>
            <person name="Hendrickson E.L."/>
            <person name="Wrighton K."/>
            <person name="Shi W."/>
            <person name="He X."/>
        </authorList>
    </citation>
    <scope>NUCLEOTIDE SEQUENCE [LARGE SCALE GENOMIC DNA]</scope>
    <source>
        <strain evidence="1 2">TM7_G3_2_Rum_HOT_351B</strain>
    </source>
</reference>
<organism evidence="1 2">
    <name type="scientific">Candidatus Nanosyncoccus alces</name>
    <dbReference type="NCBI Taxonomy" id="2171997"/>
    <lineage>
        <taxon>Bacteria</taxon>
        <taxon>Candidatus Saccharimonadota</taxon>
        <taxon>Candidatus Nanosyncoccalia</taxon>
        <taxon>Candidatus Nanosyncoccales</taxon>
        <taxon>Candidatus Nanosyncoccaceae</taxon>
        <taxon>Candidatus Nanosyncoccus</taxon>
    </lineage>
</organism>
<evidence type="ECO:0000313" key="2">
    <source>
        <dbReference type="Proteomes" id="UP001191019"/>
    </source>
</evidence>
<sequence length="126" mass="14656">MNIEIELAANIDPSHKRIALVYYQHSFDNYQYYEILSDGNYTAVDTPIMPTNAILCFPPEAPNIPFKYQYEDGLLIVDVEHASWFLAILNIAYPGFSPRKRYMLYTTRTDYKTLEAEITSKIKSFL</sequence>
<dbReference type="RefSeq" id="WP_129734171.1">
    <property type="nucleotide sequence ID" value="NZ_PRLM01000001.1"/>
</dbReference>
<name>A0ABY0FPQ7_9BACT</name>
<protein>
    <submittedName>
        <fullName evidence="1">Uncharacterized protein</fullName>
    </submittedName>
</protein>
<gene>
    <name evidence="1" type="ORF">G3RUM_00002</name>
</gene>
<keyword evidence="2" id="KW-1185">Reference proteome</keyword>
<comment type="caution">
    <text evidence="1">The sequence shown here is derived from an EMBL/GenBank/DDBJ whole genome shotgun (WGS) entry which is preliminary data.</text>
</comment>
<accession>A0ABY0FPQ7</accession>